<sequence length="509" mass="55926">MNILTLPNEGRGSFRVEYQGIPIDRMIVDFMEKESIPGMTLAIVQAPYIPRIVGYGVSNAQTGQLASAKTIWPAAQISQAFNAVAVMQLFERGRLKLESPVSQWLDSLPQAWRAITVFELLQHASGIADYRDSAGFDPQKMYEPAELVKMVAKTPLAFEPGTDVKLSATNFLLLAQIVEKAAGQSYHDFVTENQIRYLGLRRTMFREDFPKLDNEKITPENTRHSLFTKEGRFIDPAEPAAGTRLIPDGLVATSPFLSGTLKGFADIWASAEDISTWDIALAGSILIEKPENRALIYKPTVLASGKVVPAMAGWQFQHHRGLMDIKGTVPGYSAFLSRFTDPNELVCVTLMCNREGVDLSNLARRIASAFGKKLASGVDDELFYTQESVFDVAESVLRLRGALKKMGIPVFATFDHGKNAEEAGMSMAPAVVTVFGSPSVGTKLMQANPAICLELPLKIAVWEDAEGSVWVTAPRLDLVAGRYQMQSHPIIPDMQKLLEKLVGIAANLY</sequence>
<evidence type="ECO:0000259" key="1">
    <source>
        <dbReference type="Pfam" id="PF00144"/>
    </source>
</evidence>
<feature type="domain" description="DUF302" evidence="2">
    <location>
        <begin position="414"/>
        <end position="473"/>
    </location>
</feature>
<dbReference type="PANTHER" id="PTHR46825">
    <property type="entry name" value="D-ALANYL-D-ALANINE-CARBOXYPEPTIDASE/ENDOPEPTIDASE AMPH"/>
    <property type="match status" value="1"/>
</dbReference>
<dbReference type="AlphaFoldDB" id="C3X8P1"/>
<dbReference type="Gene3D" id="3.30.310.70">
    <property type="entry name" value="TT1751-like domain"/>
    <property type="match status" value="1"/>
</dbReference>
<dbReference type="CDD" id="cd14797">
    <property type="entry name" value="DUF302"/>
    <property type="match status" value="1"/>
</dbReference>
<proteinExistence type="predicted"/>
<dbReference type="eggNOG" id="COG1680">
    <property type="taxonomic scope" value="Bacteria"/>
</dbReference>
<dbReference type="SUPFAM" id="SSF103247">
    <property type="entry name" value="TT1751-like"/>
    <property type="match status" value="1"/>
</dbReference>
<dbReference type="SUPFAM" id="SSF56601">
    <property type="entry name" value="beta-lactamase/transpeptidase-like"/>
    <property type="match status" value="1"/>
</dbReference>
<dbReference type="STRING" id="847.BRW83_1643"/>
<dbReference type="InterPro" id="IPR005180">
    <property type="entry name" value="DUF302"/>
</dbReference>
<dbReference type="GeneID" id="77135497"/>
<dbReference type="EMBL" id="GG658170">
    <property type="protein sequence ID" value="EEO29567.1"/>
    <property type="molecule type" value="Genomic_DNA"/>
</dbReference>
<dbReference type="PANTHER" id="PTHR46825:SF9">
    <property type="entry name" value="BETA-LACTAMASE-RELATED DOMAIN-CONTAINING PROTEIN"/>
    <property type="match status" value="1"/>
</dbReference>
<dbReference type="RefSeq" id="WP_005880129.1">
    <property type="nucleotide sequence ID" value="NZ_CP019430.1"/>
</dbReference>
<dbReference type="Gene3D" id="3.40.710.10">
    <property type="entry name" value="DD-peptidase/beta-lactamase superfamily"/>
    <property type="match status" value="1"/>
</dbReference>
<dbReference type="eggNOG" id="COG3439">
    <property type="taxonomic scope" value="Bacteria"/>
</dbReference>
<dbReference type="InterPro" id="IPR035923">
    <property type="entry name" value="TT1751-like_sf"/>
</dbReference>
<feature type="domain" description="Beta-lactamase-related" evidence="1">
    <location>
        <begin position="23"/>
        <end position="368"/>
    </location>
</feature>
<dbReference type="Pfam" id="PF00144">
    <property type="entry name" value="Beta-lactamase"/>
    <property type="match status" value="1"/>
</dbReference>
<dbReference type="Pfam" id="PF03625">
    <property type="entry name" value="DUF302"/>
    <property type="match status" value="1"/>
</dbReference>
<dbReference type="InterPro" id="IPR050491">
    <property type="entry name" value="AmpC-like"/>
</dbReference>
<organism evidence="3 4">
    <name type="scientific">Oxalobacter formigenes OXCC13</name>
    <dbReference type="NCBI Taxonomy" id="556269"/>
    <lineage>
        <taxon>Bacteria</taxon>
        <taxon>Pseudomonadati</taxon>
        <taxon>Pseudomonadota</taxon>
        <taxon>Betaproteobacteria</taxon>
        <taxon>Burkholderiales</taxon>
        <taxon>Oxalobacteraceae</taxon>
        <taxon>Oxalobacter</taxon>
    </lineage>
</organism>
<reference evidence="3 4" key="1">
    <citation type="submission" date="2009-02" db="EMBL/GenBank/DDBJ databases">
        <title>The Genome Sequence of Oxalobacter formigenes OXCC13.</title>
        <authorList>
            <consortium name="The Broad Institute Genome Sequencing Platform"/>
            <person name="Ward D."/>
            <person name="Young S.K."/>
            <person name="Kodira C.D."/>
            <person name="Zeng Q."/>
            <person name="Koehrsen M."/>
            <person name="Alvarado L."/>
            <person name="Berlin A."/>
            <person name="Borenstein D."/>
            <person name="Chen Z."/>
            <person name="Engels R."/>
            <person name="Freedman E."/>
            <person name="Gellesch M."/>
            <person name="Goldberg J."/>
            <person name="Griggs A."/>
            <person name="Gujja S."/>
            <person name="Heiman D."/>
            <person name="Hepburn T."/>
            <person name="Howarth C."/>
            <person name="Jen D."/>
            <person name="Larson L."/>
            <person name="Lewis B."/>
            <person name="Mehta T."/>
            <person name="Park D."/>
            <person name="Pearson M."/>
            <person name="Roberts A."/>
            <person name="Saif S."/>
            <person name="Shea T."/>
            <person name="Shenoy N."/>
            <person name="Sisk P."/>
            <person name="Stolte C."/>
            <person name="Sykes S."/>
            <person name="Walk T."/>
            <person name="White J."/>
            <person name="Yandava C."/>
            <person name="Allison M.J."/>
            <person name="Lander E."/>
            <person name="Nusbaum C."/>
            <person name="Galagan J."/>
            <person name="Birren B."/>
        </authorList>
    </citation>
    <scope>NUCLEOTIDE SEQUENCE [LARGE SCALE GENOMIC DNA]</scope>
    <source>
        <strain evidence="3 4">OXCC13</strain>
    </source>
</reference>
<keyword evidence="4" id="KW-1185">Reference proteome</keyword>
<dbReference type="InterPro" id="IPR001466">
    <property type="entry name" value="Beta-lactam-related"/>
</dbReference>
<evidence type="ECO:0000313" key="3">
    <source>
        <dbReference type="EMBL" id="EEO29567.1"/>
    </source>
</evidence>
<accession>C3X8P1</accession>
<dbReference type="OrthoDB" id="9801061at2"/>
<gene>
    <name evidence="3" type="ORF">OFBG_00595</name>
</gene>
<name>C3X8P1_OXAFO</name>
<dbReference type="Proteomes" id="UP000005089">
    <property type="component" value="Unassembled WGS sequence"/>
</dbReference>
<evidence type="ECO:0000313" key="4">
    <source>
        <dbReference type="Proteomes" id="UP000005089"/>
    </source>
</evidence>
<evidence type="ECO:0000259" key="2">
    <source>
        <dbReference type="Pfam" id="PF03625"/>
    </source>
</evidence>
<dbReference type="HOGENOM" id="CLU_020027_0_2_4"/>
<dbReference type="InterPro" id="IPR012338">
    <property type="entry name" value="Beta-lactam/transpept-like"/>
</dbReference>
<protein>
    <submittedName>
        <fullName evidence="3">Beta-lactamase</fullName>
    </submittedName>
</protein>